<dbReference type="PANTHER" id="PTHR43357:SF4">
    <property type="entry name" value="INNER MEMBRANE ABC TRANSPORTER PERMEASE PROTEIN YDCV"/>
    <property type="match status" value="1"/>
</dbReference>
<dbReference type="AlphaFoldDB" id="A0A133NBK2"/>
<dbReference type="CDD" id="cd06261">
    <property type="entry name" value="TM_PBP2"/>
    <property type="match status" value="2"/>
</dbReference>
<feature type="transmembrane region" description="Helical" evidence="8">
    <location>
        <begin position="56"/>
        <end position="75"/>
    </location>
</feature>
<feature type="transmembrane region" description="Helical" evidence="8">
    <location>
        <begin position="117"/>
        <end position="137"/>
    </location>
</feature>
<keyword evidence="7 8" id="KW-0472">Membrane</keyword>
<feature type="transmembrane region" description="Helical" evidence="8">
    <location>
        <begin position="433"/>
        <end position="457"/>
    </location>
</feature>
<evidence type="ECO:0000256" key="8">
    <source>
        <dbReference type="RuleBase" id="RU363032"/>
    </source>
</evidence>
<keyword evidence="6 8" id="KW-1133">Transmembrane helix</keyword>
<dbReference type="Proteomes" id="UP000070617">
    <property type="component" value="Unassembled WGS sequence"/>
</dbReference>
<protein>
    <submittedName>
        <fullName evidence="10">ABC transporter, permease protein</fullName>
    </submittedName>
</protein>
<sequence>MRRYKYPKIIINSIYLLLWILPLFWFVRDFWVMEEIQNSLDRSLWRTVVFTWKQSIYSSCLAFIVAIIPARYLAYHKNLLSKILESLLFIPFFFPVLSTIGIFSIVFNLPWIEKFSILYSMKAILIAHVFYNSPIFVKYIGESLRRIPKEIEESMILDGASSWKIFWKGQLPLMMPQVFKAFILCFTYCFLSFAILLSLGGIQYQSLEVEIASTLQGDFNFSKAMIYGLLQFLMLLSVNSLGILLPDYELKGSGYSKKMPYYTFLFSALYALFECGIVLASIVASFYNYFTGEFSLRAYQIIFSSSFQEEYPIWRSLGNSFLVAGIATLGTVIIVYFLLRNYSRIIELLIFSNLGISGAFFAMTLYYIYVLYEVPFTLLLVFAYFMTGIPLAYSFLYQNVKNFPKDLQEMALLDGTSHWTYFWKIQFPILRPLFLLSFLQSFAIFLGEFTLAYTMQLGDIFPVVSLVNYSLLVDKKYLESSALSAVLLLLILLLFFLGECLKVRGEVHEEA</sequence>
<dbReference type="InterPro" id="IPR000515">
    <property type="entry name" value="MetI-like"/>
</dbReference>
<comment type="similarity">
    <text evidence="8">Belongs to the binding-protein-dependent transport system permease family.</text>
</comment>
<evidence type="ECO:0000256" key="7">
    <source>
        <dbReference type="ARBA" id="ARBA00023136"/>
    </source>
</evidence>
<evidence type="ECO:0000313" key="10">
    <source>
        <dbReference type="EMBL" id="KXA13677.1"/>
    </source>
</evidence>
<proteinExistence type="inferred from homology"/>
<dbReference type="SUPFAM" id="SSF161098">
    <property type="entry name" value="MetI-like"/>
    <property type="match status" value="2"/>
</dbReference>
<evidence type="ECO:0000256" key="1">
    <source>
        <dbReference type="ARBA" id="ARBA00004429"/>
    </source>
</evidence>
<keyword evidence="4" id="KW-0997">Cell inner membrane</keyword>
<comment type="subcellular location">
    <subcellularLocation>
        <location evidence="1">Cell inner membrane</location>
        <topology evidence="1">Multi-pass membrane protein</topology>
    </subcellularLocation>
    <subcellularLocation>
        <location evidence="8">Cell membrane</location>
        <topology evidence="8">Multi-pass membrane protein</topology>
    </subcellularLocation>
</comment>
<evidence type="ECO:0000256" key="6">
    <source>
        <dbReference type="ARBA" id="ARBA00022989"/>
    </source>
</evidence>
<feature type="transmembrane region" description="Helical" evidence="8">
    <location>
        <begin position="9"/>
        <end position="27"/>
    </location>
</feature>
<organism evidence="10 11">
    <name type="scientific">Fusobacterium equinum</name>
    <dbReference type="NCBI Taxonomy" id="134605"/>
    <lineage>
        <taxon>Bacteria</taxon>
        <taxon>Fusobacteriati</taxon>
        <taxon>Fusobacteriota</taxon>
        <taxon>Fusobacteriia</taxon>
        <taxon>Fusobacteriales</taxon>
        <taxon>Fusobacteriaceae</taxon>
        <taxon>Fusobacterium</taxon>
    </lineage>
</organism>
<gene>
    <name evidence="10" type="ORF">HMPREF3206_01243</name>
</gene>
<feature type="transmembrane region" description="Helical" evidence="8">
    <location>
        <begin position="181"/>
        <end position="204"/>
    </location>
</feature>
<dbReference type="STRING" id="134605.HMPREF3206_01243"/>
<dbReference type="GO" id="GO:0055085">
    <property type="term" value="P:transmembrane transport"/>
    <property type="evidence" value="ECO:0007669"/>
    <property type="project" value="InterPro"/>
</dbReference>
<name>A0A133NBK2_9FUSO</name>
<keyword evidence="5 8" id="KW-0812">Transmembrane</keyword>
<keyword evidence="3" id="KW-1003">Cell membrane</keyword>
<feature type="transmembrane region" description="Helical" evidence="8">
    <location>
        <begin position="477"/>
        <end position="497"/>
    </location>
</feature>
<reference evidence="11" key="1">
    <citation type="submission" date="2016-01" db="EMBL/GenBank/DDBJ databases">
        <authorList>
            <person name="Mitreva M."/>
            <person name="Pepin K.H."/>
            <person name="Mihindukulasuriya K.A."/>
            <person name="Fulton R."/>
            <person name="Fronick C."/>
            <person name="O'Laughlin M."/>
            <person name="Miner T."/>
            <person name="Herter B."/>
            <person name="Rosa B.A."/>
            <person name="Cordes M."/>
            <person name="Tomlinson C."/>
            <person name="Wollam A."/>
            <person name="Palsikar V.B."/>
            <person name="Mardis E.R."/>
            <person name="Wilson R.K."/>
        </authorList>
    </citation>
    <scope>NUCLEOTIDE SEQUENCE [LARGE SCALE GENOMIC DNA]</scope>
    <source>
        <strain evidence="11">CMW8396</strain>
    </source>
</reference>
<evidence type="ECO:0000259" key="9">
    <source>
        <dbReference type="PROSITE" id="PS50928"/>
    </source>
</evidence>
<dbReference type="Gene3D" id="1.10.3720.10">
    <property type="entry name" value="MetI-like"/>
    <property type="match status" value="2"/>
</dbReference>
<evidence type="ECO:0000256" key="5">
    <source>
        <dbReference type="ARBA" id="ARBA00022692"/>
    </source>
</evidence>
<feature type="transmembrane region" description="Helical" evidence="8">
    <location>
        <begin position="87"/>
        <end position="111"/>
    </location>
</feature>
<feature type="domain" description="ABC transmembrane type-1" evidence="9">
    <location>
        <begin position="44"/>
        <end position="242"/>
    </location>
</feature>
<evidence type="ECO:0000256" key="4">
    <source>
        <dbReference type="ARBA" id="ARBA00022519"/>
    </source>
</evidence>
<feature type="transmembrane region" description="Helical" evidence="8">
    <location>
        <begin position="224"/>
        <end position="244"/>
    </location>
</feature>
<keyword evidence="11" id="KW-1185">Reference proteome</keyword>
<comment type="caution">
    <text evidence="10">The sequence shown here is derived from an EMBL/GenBank/DDBJ whole genome shotgun (WGS) entry which is preliminary data.</text>
</comment>
<feature type="transmembrane region" description="Helical" evidence="8">
    <location>
        <begin position="264"/>
        <end position="287"/>
    </location>
</feature>
<feature type="domain" description="ABC transmembrane type-1" evidence="9">
    <location>
        <begin position="313"/>
        <end position="498"/>
    </location>
</feature>
<keyword evidence="2 8" id="KW-0813">Transport</keyword>
<dbReference type="GO" id="GO:0005886">
    <property type="term" value="C:plasma membrane"/>
    <property type="evidence" value="ECO:0007669"/>
    <property type="project" value="UniProtKB-SubCell"/>
</dbReference>
<dbReference type="InterPro" id="IPR035906">
    <property type="entry name" value="MetI-like_sf"/>
</dbReference>
<accession>A0A133NBK2</accession>
<feature type="transmembrane region" description="Helical" evidence="8">
    <location>
        <begin position="375"/>
        <end position="396"/>
    </location>
</feature>
<feature type="transmembrane region" description="Helical" evidence="8">
    <location>
        <begin position="346"/>
        <end position="369"/>
    </location>
</feature>
<evidence type="ECO:0000256" key="3">
    <source>
        <dbReference type="ARBA" id="ARBA00022475"/>
    </source>
</evidence>
<dbReference type="RefSeq" id="WP_060793737.1">
    <property type="nucleotide sequence ID" value="NZ_KQ956554.1"/>
</dbReference>
<dbReference type="PROSITE" id="PS50928">
    <property type="entry name" value="ABC_TM1"/>
    <property type="match status" value="2"/>
</dbReference>
<feature type="transmembrane region" description="Helical" evidence="8">
    <location>
        <begin position="321"/>
        <end position="339"/>
    </location>
</feature>
<evidence type="ECO:0000256" key="2">
    <source>
        <dbReference type="ARBA" id="ARBA00022448"/>
    </source>
</evidence>
<evidence type="ECO:0000313" key="11">
    <source>
        <dbReference type="Proteomes" id="UP000070617"/>
    </source>
</evidence>
<dbReference type="PATRIC" id="fig|134605.3.peg.1229"/>
<dbReference type="PANTHER" id="PTHR43357">
    <property type="entry name" value="INNER MEMBRANE ABC TRANSPORTER PERMEASE PROTEIN YDCV"/>
    <property type="match status" value="1"/>
</dbReference>
<dbReference type="EMBL" id="LRPX01000062">
    <property type="protein sequence ID" value="KXA13677.1"/>
    <property type="molecule type" value="Genomic_DNA"/>
</dbReference>
<dbReference type="Pfam" id="PF00528">
    <property type="entry name" value="BPD_transp_1"/>
    <property type="match status" value="2"/>
</dbReference>